<dbReference type="InterPro" id="IPR012544">
    <property type="entry name" value="PHb"/>
</dbReference>
<dbReference type="Proteomes" id="UP000004830">
    <property type="component" value="Unassembled WGS sequence"/>
</dbReference>
<keyword evidence="3" id="KW-1185">Reference proteome</keyword>
<dbReference type="InterPro" id="IPR037063">
    <property type="entry name" value="PHb_sf"/>
</dbReference>
<dbReference type="RefSeq" id="WP_009140956.1">
    <property type="nucleotide sequence ID" value="NZ_JH126468.1"/>
</dbReference>
<dbReference type="AlphaFoldDB" id="G1WHV8"/>
<evidence type="ECO:0000259" key="1">
    <source>
        <dbReference type="Pfam" id="PF08000"/>
    </source>
</evidence>
<dbReference type="OrthoDB" id="3199551at2"/>
<dbReference type="Gene3D" id="2.30.29.50">
    <property type="entry name" value="Bacterial Pleckstrin homology domain"/>
    <property type="match status" value="1"/>
</dbReference>
<accession>G1WHV8</accession>
<organism evidence="2 3">
    <name type="scientific">Collinsella tanakaei YIT 12063</name>
    <dbReference type="NCBI Taxonomy" id="742742"/>
    <lineage>
        <taxon>Bacteria</taxon>
        <taxon>Bacillati</taxon>
        <taxon>Actinomycetota</taxon>
        <taxon>Coriobacteriia</taxon>
        <taxon>Coriobacteriales</taxon>
        <taxon>Coriobacteriaceae</taxon>
        <taxon>Collinsella</taxon>
    </lineage>
</organism>
<dbReference type="STRING" id="742742.HMPREF9452_00921"/>
<dbReference type="HOGENOM" id="CLU_137895_0_0_11"/>
<gene>
    <name evidence="2" type="ORF">HMPREF9452_00921</name>
</gene>
<dbReference type="Pfam" id="PF08000">
    <property type="entry name" value="bPH_1"/>
    <property type="match status" value="1"/>
</dbReference>
<dbReference type="GeneID" id="62758664"/>
<evidence type="ECO:0000313" key="2">
    <source>
        <dbReference type="EMBL" id="EGX71533.1"/>
    </source>
</evidence>
<name>G1WHV8_9ACTN</name>
<dbReference type="EMBL" id="ADLS01000011">
    <property type="protein sequence ID" value="EGX71533.1"/>
    <property type="molecule type" value="Genomic_DNA"/>
</dbReference>
<evidence type="ECO:0000313" key="3">
    <source>
        <dbReference type="Proteomes" id="UP000004830"/>
    </source>
</evidence>
<protein>
    <recommendedName>
        <fullName evidence="1">Bacterial Pleckstrin homology domain-containing protein</fullName>
    </recommendedName>
</protein>
<comment type="caution">
    <text evidence="2">The sequence shown here is derived from an EMBL/GenBank/DDBJ whole genome shotgun (WGS) entry which is preliminary data.</text>
</comment>
<sequence>MAESIESIATWTFMREIDLPSDIASILIDGEQPFAAYATIRDAAIFTNKRLIIRDSQGITGKKIEMYSLPWSSINMWSSENAGFMDVNSEIELWTRAGHIKIALKQGVDIRKIDQLISYFVLS</sequence>
<reference evidence="2 3" key="1">
    <citation type="submission" date="2011-06" db="EMBL/GenBank/DDBJ databases">
        <title>The Genome Sequence of Collinsella tanakaei YIT 12063.</title>
        <authorList>
            <consortium name="The Broad Institute Genome Sequencing Platform"/>
            <person name="Earl A."/>
            <person name="Ward D."/>
            <person name="Feldgarden M."/>
            <person name="Gevers D."/>
            <person name="Morotomi M."/>
            <person name="Young S.K."/>
            <person name="Zeng Q."/>
            <person name="Gargeya S."/>
            <person name="Fitzgerald M."/>
            <person name="Haas B."/>
            <person name="Abouelleil A."/>
            <person name="Alvarado L."/>
            <person name="Arachchi H.M."/>
            <person name="Berlin A."/>
            <person name="Brown A."/>
            <person name="Chapman S.B."/>
            <person name="Chen Z."/>
            <person name="Dunbar C."/>
            <person name="Freedman E."/>
            <person name="Gearin G."/>
            <person name="Gellesch M."/>
            <person name="Goldberg J."/>
            <person name="Griggs A."/>
            <person name="Gujja S."/>
            <person name="Heiman D."/>
            <person name="Howarth C."/>
            <person name="Larson L."/>
            <person name="Lui A."/>
            <person name="MacDonald P.J.P."/>
            <person name="Mehta T."/>
            <person name="Montmayeur A."/>
            <person name="Murphy C."/>
            <person name="Neiman D."/>
            <person name="Pearson M."/>
            <person name="Priest M."/>
            <person name="Roberts A."/>
            <person name="Saif S."/>
            <person name="Shea T."/>
            <person name="Shenoy N."/>
            <person name="Sisk P."/>
            <person name="Stolte C."/>
            <person name="Sykes S."/>
            <person name="Wortman J."/>
            <person name="Nusbaum C."/>
            <person name="Birren B."/>
        </authorList>
    </citation>
    <scope>NUCLEOTIDE SEQUENCE [LARGE SCALE GENOMIC DNA]</scope>
    <source>
        <strain evidence="2 3">YIT 12063</strain>
    </source>
</reference>
<dbReference type="eggNOG" id="ENOG503172B">
    <property type="taxonomic scope" value="Bacteria"/>
</dbReference>
<dbReference type="SUPFAM" id="SSF50729">
    <property type="entry name" value="PH domain-like"/>
    <property type="match status" value="1"/>
</dbReference>
<proteinExistence type="predicted"/>
<dbReference type="CDD" id="cd13225">
    <property type="entry name" value="PH-like_bacteria"/>
    <property type="match status" value="1"/>
</dbReference>
<feature type="domain" description="Bacterial Pleckstrin homology" evidence="1">
    <location>
        <begin position="8"/>
        <end position="120"/>
    </location>
</feature>